<sequence length="236" mass="26490">MSDTMKNQPKALIVEDIEDIARHTARTLEAAGWTVEHVMTGAEGLQRAQEDRFHVLIFDRMLPDAEGLDIVETLRAKGIMVPVLMLTALGQTESRVEGYERGADDYIAKPFEPAELVARAGALYRRGQTQVKADLHRIADLEIRTKARTAHRSGHHIALSPKEFDLLEYFARNTGELVTRDMLLRDVWGMHFDPGTNVVDVNISRLRRKIDGDFDTALLVTERGLGYRFGPGPSRG</sequence>
<dbReference type="InterPro" id="IPR001789">
    <property type="entry name" value="Sig_transdc_resp-reg_receiver"/>
</dbReference>
<dbReference type="Proteomes" id="UP001161390">
    <property type="component" value="Unassembled WGS sequence"/>
</dbReference>
<evidence type="ECO:0000259" key="4">
    <source>
        <dbReference type="PROSITE" id="PS50110"/>
    </source>
</evidence>
<dbReference type="PROSITE" id="PS50110">
    <property type="entry name" value="RESPONSE_REGULATORY"/>
    <property type="match status" value="1"/>
</dbReference>
<dbReference type="PROSITE" id="PS51755">
    <property type="entry name" value="OMPR_PHOB"/>
    <property type="match status" value="1"/>
</dbReference>
<keyword evidence="1 3" id="KW-0238">DNA-binding</keyword>
<dbReference type="GO" id="GO:0003677">
    <property type="term" value="F:DNA binding"/>
    <property type="evidence" value="ECO:0007669"/>
    <property type="project" value="UniProtKB-KW"/>
</dbReference>
<reference evidence="6" key="2">
    <citation type="submission" date="2023-01" db="EMBL/GenBank/DDBJ databases">
        <title>Draft genome sequence of Algimonas porphyrae strain NBRC 108216.</title>
        <authorList>
            <person name="Sun Q."/>
            <person name="Mori K."/>
        </authorList>
    </citation>
    <scope>NUCLEOTIDE SEQUENCE</scope>
    <source>
        <strain evidence="6">NBRC 108216</strain>
    </source>
</reference>
<dbReference type="InterPro" id="IPR011006">
    <property type="entry name" value="CheY-like_superfamily"/>
</dbReference>
<evidence type="ECO:0000313" key="7">
    <source>
        <dbReference type="Proteomes" id="UP001161390"/>
    </source>
</evidence>
<dbReference type="InterPro" id="IPR001867">
    <property type="entry name" value="OmpR/PhoB-type_DNA-bd"/>
</dbReference>
<dbReference type="Gene3D" id="1.10.10.10">
    <property type="entry name" value="Winged helix-like DNA-binding domain superfamily/Winged helix DNA-binding domain"/>
    <property type="match status" value="1"/>
</dbReference>
<dbReference type="CDD" id="cd17574">
    <property type="entry name" value="REC_OmpR"/>
    <property type="match status" value="1"/>
</dbReference>
<evidence type="ECO:0000313" key="6">
    <source>
        <dbReference type="EMBL" id="GLQ20658.1"/>
    </source>
</evidence>
<dbReference type="PANTHER" id="PTHR48111:SF76">
    <property type="entry name" value="TWO-COMPONENT RESPONSE REGULATOR"/>
    <property type="match status" value="1"/>
</dbReference>
<evidence type="ECO:0000259" key="5">
    <source>
        <dbReference type="PROSITE" id="PS51755"/>
    </source>
</evidence>
<dbReference type="SMART" id="SM00448">
    <property type="entry name" value="REC"/>
    <property type="match status" value="1"/>
</dbReference>
<feature type="domain" description="OmpR/PhoB-type" evidence="5">
    <location>
        <begin position="133"/>
        <end position="231"/>
    </location>
</feature>
<feature type="DNA-binding region" description="OmpR/PhoB-type" evidence="3">
    <location>
        <begin position="133"/>
        <end position="231"/>
    </location>
</feature>
<dbReference type="Gene3D" id="6.10.250.690">
    <property type="match status" value="1"/>
</dbReference>
<evidence type="ECO:0000256" key="2">
    <source>
        <dbReference type="PROSITE-ProRule" id="PRU00169"/>
    </source>
</evidence>
<dbReference type="Pfam" id="PF00486">
    <property type="entry name" value="Trans_reg_C"/>
    <property type="match status" value="1"/>
</dbReference>
<dbReference type="SUPFAM" id="SSF52172">
    <property type="entry name" value="CheY-like"/>
    <property type="match status" value="1"/>
</dbReference>
<dbReference type="CDD" id="cd00383">
    <property type="entry name" value="trans_reg_C"/>
    <property type="match status" value="1"/>
</dbReference>
<protein>
    <submittedName>
        <fullName evidence="6">DNA-binding response regulator</fullName>
    </submittedName>
</protein>
<evidence type="ECO:0000256" key="3">
    <source>
        <dbReference type="PROSITE-ProRule" id="PRU01091"/>
    </source>
</evidence>
<evidence type="ECO:0000256" key="1">
    <source>
        <dbReference type="ARBA" id="ARBA00023125"/>
    </source>
</evidence>
<proteinExistence type="predicted"/>
<dbReference type="Gene3D" id="3.40.50.2300">
    <property type="match status" value="1"/>
</dbReference>
<accession>A0ABQ5UZE6</accession>
<dbReference type="PANTHER" id="PTHR48111">
    <property type="entry name" value="REGULATOR OF RPOS"/>
    <property type="match status" value="1"/>
</dbReference>
<dbReference type="InterPro" id="IPR036388">
    <property type="entry name" value="WH-like_DNA-bd_sf"/>
</dbReference>
<feature type="modified residue" description="4-aspartylphosphate" evidence="2">
    <location>
        <position position="59"/>
    </location>
</feature>
<gene>
    <name evidence="6" type="ORF">GCM10007854_16130</name>
</gene>
<keyword evidence="2" id="KW-0597">Phosphoprotein</keyword>
<feature type="domain" description="Response regulatory" evidence="4">
    <location>
        <begin position="10"/>
        <end position="124"/>
    </location>
</feature>
<dbReference type="SUPFAM" id="SSF46894">
    <property type="entry name" value="C-terminal effector domain of the bipartite response regulators"/>
    <property type="match status" value="1"/>
</dbReference>
<dbReference type="EMBL" id="BSNJ01000003">
    <property type="protein sequence ID" value="GLQ20658.1"/>
    <property type="molecule type" value="Genomic_DNA"/>
</dbReference>
<dbReference type="InterPro" id="IPR039420">
    <property type="entry name" value="WalR-like"/>
</dbReference>
<dbReference type="InterPro" id="IPR016032">
    <property type="entry name" value="Sig_transdc_resp-reg_C-effctor"/>
</dbReference>
<dbReference type="SMART" id="SM00862">
    <property type="entry name" value="Trans_reg_C"/>
    <property type="match status" value="1"/>
</dbReference>
<keyword evidence="7" id="KW-1185">Reference proteome</keyword>
<reference evidence="6" key="1">
    <citation type="journal article" date="2014" name="Int. J. Syst. Evol. Microbiol.">
        <title>Complete genome of a new Firmicutes species belonging to the dominant human colonic microbiota ('Ruminococcus bicirculans') reveals two chromosomes and a selective capacity to utilize plant glucans.</title>
        <authorList>
            <consortium name="NISC Comparative Sequencing Program"/>
            <person name="Wegmann U."/>
            <person name="Louis P."/>
            <person name="Goesmann A."/>
            <person name="Henrissat B."/>
            <person name="Duncan S.H."/>
            <person name="Flint H.J."/>
        </authorList>
    </citation>
    <scope>NUCLEOTIDE SEQUENCE</scope>
    <source>
        <strain evidence="6">NBRC 108216</strain>
    </source>
</reference>
<organism evidence="6 7">
    <name type="scientific">Algimonas porphyrae</name>
    <dbReference type="NCBI Taxonomy" id="1128113"/>
    <lineage>
        <taxon>Bacteria</taxon>
        <taxon>Pseudomonadati</taxon>
        <taxon>Pseudomonadota</taxon>
        <taxon>Alphaproteobacteria</taxon>
        <taxon>Maricaulales</taxon>
        <taxon>Robiginitomaculaceae</taxon>
        <taxon>Algimonas</taxon>
    </lineage>
</organism>
<name>A0ABQ5UZE6_9PROT</name>
<comment type="caution">
    <text evidence="6">The sequence shown here is derived from an EMBL/GenBank/DDBJ whole genome shotgun (WGS) entry which is preliminary data.</text>
</comment>
<dbReference type="Pfam" id="PF00072">
    <property type="entry name" value="Response_reg"/>
    <property type="match status" value="1"/>
</dbReference>